<dbReference type="STRING" id="7102.A0A2A4JHP1"/>
<accession>A0A2A4JHP1</accession>
<feature type="domain" description="Bromo" evidence="6">
    <location>
        <begin position="32"/>
        <end position="102"/>
    </location>
</feature>
<dbReference type="SMART" id="SM00297">
    <property type="entry name" value="BROMO"/>
    <property type="match status" value="1"/>
</dbReference>
<comment type="caution">
    <text evidence="7">The sequence shown here is derived from an EMBL/GenBank/DDBJ whole genome shotgun (WGS) entry which is preliminary data.</text>
</comment>
<dbReference type="InterPro" id="IPR036427">
    <property type="entry name" value="Bromodomain-like_sf"/>
</dbReference>
<dbReference type="AlphaFoldDB" id="A0A2A4JHP1"/>
<proteinExistence type="predicted"/>
<evidence type="ECO:0000313" key="7">
    <source>
        <dbReference type="EMBL" id="PCG70912.1"/>
    </source>
</evidence>
<dbReference type="PROSITE" id="PS50014">
    <property type="entry name" value="BROMODOMAIN_2"/>
    <property type="match status" value="1"/>
</dbReference>
<evidence type="ECO:0000256" key="2">
    <source>
        <dbReference type="ARBA" id="ARBA00023117"/>
    </source>
</evidence>
<comment type="subcellular location">
    <subcellularLocation>
        <location evidence="1">Nucleus</location>
    </subcellularLocation>
</comment>
<name>A0A2A4JHP1_HELVI</name>
<organism evidence="7">
    <name type="scientific">Heliothis virescens</name>
    <name type="common">Tobacco budworm moth</name>
    <dbReference type="NCBI Taxonomy" id="7102"/>
    <lineage>
        <taxon>Eukaryota</taxon>
        <taxon>Metazoa</taxon>
        <taxon>Ecdysozoa</taxon>
        <taxon>Arthropoda</taxon>
        <taxon>Hexapoda</taxon>
        <taxon>Insecta</taxon>
        <taxon>Pterygota</taxon>
        <taxon>Neoptera</taxon>
        <taxon>Endopterygota</taxon>
        <taxon>Lepidoptera</taxon>
        <taxon>Glossata</taxon>
        <taxon>Ditrysia</taxon>
        <taxon>Noctuoidea</taxon>
        <taxon>Noctuidae</taxon>
        <taxon>Heliothinae</taxon>
        <taxon>Heliothis</taxon>
    </lineage>
</organism>
<dbReference type="GO" id="GO:0005634">
    <property type="term" value="C:nucleus"/>
    <property type="evidence" value="ECO:0007669"/>
    <property type="project" value="UniProtKB-SubCell"/>
</dbReference>
<evidence type="ECO:0000256" key="5">
    <source>
        <dbReference type="SAM" id="MobiDB-lite"/>
    </source>
</evidence>
<evidence type="ECO:0000259" key="6">
    <source>
        <dbReference type="PROSITE" id="PS50014"/>
    </source>
</evidence>
<evidence type="ECO:0000256" key="4">
    <source>
        <dbReference type="PROSITE-ProRule" id="PRU00035"/>
    </source>
</evidence>
<feature type="region of interest" description="Disordered" evidence="5">
    <location>
        <begin position="130"/>
        <end position="157"/>
    </location>
</feature>
<protein>
    <recommendedName>
        <fullName evidence="6">Bromo domain-containing protein</fullName>
    </recommendedName>
</protein>
<dbReference type="PANTHER" id="PTHR45915:SF2">
    <property type="entry name" value="TOUTATIS, ISOFORM E"/>
    <property type="match status" value="1"/>
</dbReference>
<keyword evidence="2 4" id="KW-0103">Bromodomain</keyword>
<gene>
    <name evidence="7" type="ORF">B5V51_2447</name>
</gene>
<sequence>MKLQEKPSKKRSSRVSPQLHTEQLQTLLRDVMKHKDCWPFYEPVSLEDVPDYLQVIDQPMDFTTIRSKLEAGDYAADEHLIADAALVFLNCYTYNKDDHPVAKAGNRLEKYVNKRCADLELPPLPEIELEASEASSVKRASPSDDDDAPLPKRAKVQ</sequence>
<dbReference type="PRINTS" id="PR00503">
    <property type="entry name" value="BROMODOMAIN"/>
</dbReference>
<dbReference type="Gene3D" id="1.20.920.10">
    <property type="entry name" value="Bromodomain-like"/>
    <property type="match status" value="1"/>
</dbReference>
<evidence type="ECO:0000256" key="3">
    <source>
        <dbReference type="ARBA" id="ARBA00023242"/>
    </source>
</evidence>
<dbReference type="PANTHER" id="PTHR45915">
    <property type="entry name" value="TRANSCRIPTION INTERMEDIARY FACTOR"/>
    <property type="match status" value="1"/>
</dbReference>
<keyword evidence="3" id="KW-0539">Nucleus</keyword>
<dbReference type="GO" id="GO:0000785">
    <property type="term" value="C:chromatin"/>
    <property type="evidence" value="ECO:0007669"/>
    <property type="project" value="TreeGrafter"/>
</dbReference>
<dbReference type="SUPFAM" id="SSF47370">
    <property type="entry name" value="Bromodomain"/>
    <property type="match status" value="1"/>
</dbReference>
<reference evidence="7" key="1">
    <citation type="submission" date="2017-09" db="EMBL/GenBank/DDBJ databases">
        <title>Contemporary evolution of a Lepidopteran species, Heliothis virescens, in response to modern agricultural practices.</title>
        <authorList>
            <person name="Fritz M.L."/>
            <person name="Deyonke A.M."/>
            <person name="Papanicolaou A."/>
            <person name="Micinski S."/>
            <person name="Westbrook J."/>
            <person name="Gould F."/>
        </authorList>
    </citation>
    <scope>NUCLEOTIDE SEQUENCE [LARGE SCALE GENOMIC DNA]</scope>
    <source>
        <strain evidence="7">HvINT-</strain>
        <tissue evidence="7">Whole body</tissue>
    </source>
</reference>
<dbReference type="Pfam" id="PF00439">
    <property type="entry name" value="Bromodomain"/>
    <property type="match status" value="1"/>
</dbReference>
<dbReference type="InterPro" id="IPR001487">
    <property type="entry name" value="Bromodomain"/>
</dbReference>
<dbReference type="EMBL" id="NWSH01001542">
    <property type="protein sequence ID" value="PCG70912.1"/>
    <property type="molecule type" value="Genomic_DNA"/>
</dbReference>
<evidence type="ECO:0000256" key="1">
    <source>
        <dbReference type="ARBA" id="ARBA00004123"/>
    </source>
</evidence>